<organism evidence="1 2">
    <name type="scientific">Microseira wollei NIES-4236</name>
    <dbReference type="NCBI Taxonomy" id="2530354"/>
    <lineage>
        <taxon>Bacteria</taxon>
        <taxon>Bacillati</taxon>
        <taxon>Cyanobacteriota</taxon>
        <taxon>Cyanophyceae</taxon>
        <taxon>Oscillatoriophycideae</taxon>
        <taxon>Aerosakkonematales</taxon>
        <taxon>Aerosakkonemataceae</taxon>
        <taxon>Microseira</taxon>
    </lineage>
</organism>
<dbReference type="InterPro" id="IPR029058">
    <property type="entry name" value="AB_hydrolase_fold"/>
</dbReference>
<dbReference type="AlphaFoldDB" id="A0AAV3WZI3"/>
<reference evidence="1" key="1">
    <citation type="submission" date="2019-10" db="EMBL/GenBank/DDBJ databases">
        <title>Draft genome sequece of Microseira wollei NIES-4236.</title>
        <authorList>
            <person name="Yamaguchi H."/>
            <person name="Suzuki S."/>
            <person name="Kawachi M."/>
        </authorList>
    </citation>
    <scope>NUCLEOTIDE SEQUENCE</scope>
    <source>
        <strain evidence="1">NIES-4236</strain>
    </source>
</reference>
<dbReference type="Proteomes" id="UP001050975">
    <property type="component" value="Unassembled WGS sequence"/>
</dbReference>
<evidence type="ECO:0000313" key="1">
    <source>
        <dbReference type="EMBL" id="GET35792.1"/>
    </source>
</evidence>
<gene>
    <name evidence="1" type="ORF">MiSe_05380</name>
</gene>
<accession>A0AAV3WZI3</accession>
<name>A0AAV3WZI3_9CYAN</name>
<comment type="caution">
    <text evidence="1">The sequence shown here is derived from an EMBL/GenBank/DDBJ whole genome shotgun (WGS) entry which is preliminary data.</text>
</comment>
<evidence type="ECO:0000313" key="2">
    <source>
        <dbReference type="Proteomes" id="UP001050975"/>
    </source>
</evidence>
<dbReference type="Gene3D" id="3.40.50.1820">
    <property type="entry name" value="alpha/beta hydrolase"/>
    <property type="match status" value="1"/>
</dbReference>
<keyword evidence="2" id="KW-1185">Reference proteome</keyword>
<dbReference type="EMBL" id="BLAY01000004">
    <property type="protein sequence ID" value="GET35792.1"/>
    <property type="molecule type" value="Genomic_DNA"/>
</dbReference>
<proteinExistence type="predicted"/>
<sequence>MGCLVSRCTIELSGGHEFVDKLVMAGPPNNGSTLATLGRGIVYLLTVLIHRASVIPPLGAFNLLLEQLSQEGVGSIDLTVNSPILDKLNALKEPSNVPYLVLAGENRLSEAEHNRLNRLAQKVLDETLDNLFGEQNDIAVGLSSMRSVRGGAYPNLTER</sequence>
<dbReference type="RefSeq" id="WP_226574286.1">
    <property type="nucleotide sequence ID" value="NZ_BLAY01000004.1"/>
</dbReference>
<protein>
    <submittedName>
        <fullName evidence="1">Uncharacterized protein</fullName>
    </submittedName>
</protein>
<dbReference type="SUPFAM" id="SSF53474">
    <property type="entry name" value="alpha/beta-Hydrolases"/>
    <property type="match status" value="1"/>
</dbReference>